<protein>
    <recommendedName>
        <fullName evidence="1">Integrase catalytic domain-containing protein</fullName>
    </recommendedName>
</protein>
<reference evidence="2" key="1">
    <citation type="journal article" date="2016" name="Sci. Rep.">
        <title>Molecular characterization of firefly nuptial gifts: a multi-omics approach sheds light on postcopulatory sexual selection.</title>
        <authorList>
            <person name="Al-Wathiqui N."/>
            <person name="Fallon T.R."/>
            <person name="South A."/>
            <person name="Weng J.K."/>
            <person name="Lewis S.M."/>
        </authorList>
    </citation>
    <scope>NUCLEOTIDE SEQUENCE</scope>
</reference>
<dbReference type="PANTHER" id="PTHR47331:SF1">
    <property type="entry name" value="GAG-LIKE PROTEIN"/>
    <property type="match status" value="1"/>
</dbReference>
<dbReference type="PANTHER" id="PTHR47331">
    <property type="entry name" value="PHD-TYPE DOMAIN-CONTAINING PROTEIN"/>
    <property type="match status" value="1"/>
</dbReference>
<dbReference type="InterPro" id="IPR040676">
    <property type="entry name" value="DUF5641"/>
</dbReference>
<dbReference type="GO" id="GO:0003676">
    <property type="term" value="F:nucleic acid binding"/>
    <property type="evidence" value="ECO:0007669"/>
    <property type="project" value="InterPro"/>
</dbReference>
<evidence type="ECO:0000259" key="1">
    <source>
        <dbReference type="PROSITE" id="PS50994"/>
    </source>
</evidence>
<evidence type="ECO:0000313" key="2">
    <source>
        <dbReference type="EMBL" id="JAV81140.1"/>
    </source>
</evidence>
<name>A0A1Y1M979_PHOPY</name>
<dbReference type="InterPro" id="IPR036397">
    <property type="entry name" value="RNaseH_sf"/>
</dbReference>
<dbReference type="AlphaFoldDB" id="A0A1Y1M979"/>
<organism evidence="2">
    <name type="scientific">Photinus pyralis</name>
    <name type="common">Common eastern firefly</name>
    <name type="synonym">Lampyris pyralis</name>
    <dbReference type="NCBI Taxonomy" id="7054"/>
    <lineage>
        <taxon>Eukaryota</taxon>
        <taxon>Metazoa</taxon>
        <taxon>Ecdysozoa</taxon>
        <taxon>Arthropoda</taxon>
        <taxon>Hexapoda</taxon>
        <taxon>Insecta</taxon>
        <taxon>Pterygota</taxon>
        <taxon>Neoptera</taxon>
        <taxon>Endopterygota</taxon>
        <taxon>Coleoptera</taxon>
        <taxon>Polyphaga</taxon>
        <taxon>Elateriformia</taxon>
        <taxon>Elateroidea</taxon>
        <taxon>Lampyridae</taxon>
        <taxon>Lampyrinae</taxon>
        <taxon>Photinus</taxon>
    </lineage>
</organism>
<dbReference type="GO" id="GO:0015074">
    <property type="term" value="P:DNA integration"/>
    <property type="evidence" value="ECO:0007669"/>
    <property type="project" value="InterPro"/>
</dbReference>
<dbReference type="Gene3D" id="3.30.420.10">
    <property type="entry name" value="Ribonuclease H-like superfamily/Ribonuclease H"/>
    <property type="match status" value="1"/>
</dbReference>
<dbReference type="InterPro" id="IPR001584">
    <property type="entry name" value="Integrase_cat-core"/>
</dbReference>
<proteinExistence type="predicted"/>
<dbReference type="SUPFAM" id="SSF53098">
    <property type="entry name" value="Ribonuclease H-like"/>
    <property type="match status" value="1"/>
</dbReference>
<dbReference type="PROSITE" id="PS50994">
    <property type="entry name" value="INTEGRASE"/>
    <property type="match status" value="1"/>
</dbReference>
<accession>A0A1Y1M979</accession>
<sequence length="319" mass="36725">MGDLPKSRLAIDRPFAKVGVDYFGPFLIKEGGRRSKRTCKVYGCVFVCMLTKAVHCEVVESLTTEAFIACFKRFISRRGLSAEIFCDNATNFVGTSNELRELYKFLESEKNAEIISDAILQYRVKWNFNPPKAPHFGGLWEAAVKSFKNHIYKIVAHANLEFIEFYTLLIEIEGVLNSRPLIPMSSDPNDLDFLTPGHFLIGDHMRVLPELDLSEEKPNRLSRWQRIQQLRQQFWKKWSRDYVQELQRRQKWKIPGDTTLTVGQLVLLQEDNAPSRHWKLGRVTKVHPGPDNVVRAATIKTSHGEVKRPSVRLCVLPTN</sequence>
<feature type="domain" description="Integrase catalytic" evidence="1">
    <location>
        <begin position="10"/>
        <end position="204"/>
    </location>
</feature>
<dbReference type="InterPro" id="IPR012337">
    <property type="entry name" value="RNaseH-like_sf"/>
</dbReference>
<dbReference type="EMBL" id="GEZM01039858">
    <property type="protein sequence ID" value="JAV81140.1"/>
    <property type="molecule type" value="Transcribed_RNA"/>
</dbReference>
<dbReference type="Pfam" id="PF18701">
    <property type="entry name" value="DUF5641"/>
    <property type="match status" value="1"/>
</dbReference>